<protein>
    <submittedName>
        <fullName evidence="8">YitT family protein</fullName>
    </submittedName>
</protein>
<comment type="caution">
    <text evidence="8">The sequence shown here is derived from an EMBL/GenBank/DDBJ whole genome shotgun (WGS) entry which is preliminary data.</text>
</comment>
<feature type="transmembrane region" description="Helical" evidence="6">
    <location>
        <begin position="118"/>
        <end position="136"/>
    </location>
</feature>
<evidence type="ECO:0000256" key="3">
    <source>
        <dbReference type="ARBA" id="ARBA00022692"/>
    </source>
</evidence>
<proteinExistence type="predicted"/>
<evidence type="ECO:0000256" key="4">
    <source>
        <dbReference type="ARBA" id="ARBA00022989"/>
    </source>
</evidence>
<feature type="transmembrane region" description="Helical" evidence="6">
    <location>
        <begin position="17"/>
        <end position="35"/>
    </location>
</feature>
<evidence type="ECO:0000313" key="8">
    <source>
        <dbReference type="EMBL" id="MCF2651742.1"/>
    </source>
</evidence>
<dbReference type="RefSeq" id="WP_235322745.1">
    <property type="nucleotide sequence ID" value="NZ_JAFBIT010000001.1"/>
</dbReference>
<sequence length="291" mass="32162">MNTENIKKHFGKAELKTFLLVNLGTLILSIGVYFFKFPNNFSTGGVSGISILLGRVIPFLSPAITMWAINILLLIVGFIFLGRGFGFLTAYCSMLFSFLTWLFERIIPMDKPFTDQPFLELCFAMMLPAVGSAILFNCNASSGGTDIVAMILKKYTNVDIGTALLMSDALIAFSACFVFGIKTGLFSLLGLAIKAFVVDSVIESINLCKYFSIVTSHPKEICDYIIREMNRSSTIVDAIGAYSQEERKVILVACKRGEAVKLRTYIRSVDPKAFMFITNTSEIIGKGFRTV</sequence>
<dbReference type="EMBL" id="JAFBIT010000001">
    <property type="protein sequence ID" value="MCF2651742.1"/>
    <property type="molecule type" value="Genomic_DNA"/>
</dbReference>
<keyword evidence="4 6" id="KW-1133">Transmembrane helix</keyword>
<evidence type="ECO:0000256" key="6">
    <source>
        <dbReference type="SAM" id="Phobius"/>
    </source>
</evidence>
<keyword evidence="5 6" id="KW-0472">Membrane</keyword>
<dbReference type="Pfam" id="PF10035">
    <property type="entry name" value="DUF2179"/>
    <property type="match status" value="1"/>
</dbReference>
<name>A0ABS9CKR9_9FIRM</name>
<dbReference type="Proteomes" id="UP001299220">
    <property type="component" value="Unassembled WGS sequence"/>
</dbReference>
<dbReference type="InterPro" id="IPR019264">
    <property type="entry name" value="DUF2179"/>
</dbReference>
<evidence type="ECO:0000256" key="5">
    <source>
        <dbReference type="ARBA" id="ARBA00023136"/>
    </source>
</evidence>
<feature type="transmembrane region" description="Helical" evidence="6">
    <location>
        <begin position="87"/>
        <end position="106"/>
    </location>
</feature>
<dbReference type="PANTHER" id="PTHR33545:SF5">
    <property type="entry name" value="UPF0750 MEMBRANE PROTEIN YITT"/>
    <property type="match status" value="1"/>
</dbReference>
<dbReference type="Pfam" id="PF02588">
    <property type="entry name" value="YitT_membrane"/>
    <property type="match status" value="1"/>
</dbReference>
<comment type="subcellular location">
    <subcellularLocation>
        <location evidence="1">Cell membrane</location>
        <topology evidence="1">Multi-pass membrane protein</topology>
    </subcellularLocation>
</comment>
<dbReference type="PANTHER" id="PTHR33545">
    <property type="entry name" value="UPF0750 MEMBRANE PROTEIN YITT-RELATED"/>
    <property type="match status" value="1"/>
</dbReference>
<dbReference type="InterPro" id="IPR003740">
    <property type="entry name" value="YitT"/>
</dbReference>
<evidence type="ECO:0000256" key="1">
    <source>
        <dbReference type="ARBA" id="ARBA00004651"/>
    </source>
</evidence>
<feature type="transmembrane region" description="Helical" evidence="6">
    <location>
        <begin position="56"/>
        <end position="81"/>
    </location>
</feature>
<dbReference type="PIRSF" id="PIRSF006483">
    <property type="entry name" value="Membrane_protein_YitT"/>
    <property type="match status" value="1"/>
</dbReference>
<accession>A0ABS9CKR9</accession>
<keyword evidence="3 6" id="KW-0812">Transmembrane</keyword>
<keyword evidence="9" id="KW-1185">Reference proteome</keyword>
<dbReference type="InterPro" id="IPR015867">
    <property type="entry name" value="N-reg_PII/ATP_PRibTrfase_C"/>
</dbReference>
<keyword evidence="2" id="KW-1003">Cell membrane</keyword>
<evidence type="ECO:0000259" key="7">
    <source>
        <dbReference type="Pfam" id="PF10035"/>
    </source>
</evidence>
<dbReference type="Gene3D" id="3.30.70.120">
    <property type="match status" value="1"/>
</dbReference>
<evidence type="ECO:0000256" key="2">
    <source>
        <dbReference type="ARBA" id="ARBA00022475"/>
    </source>
</evidence>
<organism evidence="8 9">
    <name type="scientific">Anaeromassilibacillus senegalensis</name>
    <dbReference type="NCBI Taxonomy" id="1673717"/>
    <lineage>
        <taxon>Bacteria</taxon>
        <taxon>Bacillati</taxon>
        <taxon>Bacillota</taxon>
        <taxon>Clostridia</taxon>
        <taxon>Eubacteriales</taxon>
        <taxon>Acutalibacteraceae</taxon>
        <taxon>Anaeromassilibacillus</taxon>
    </lineage>
</organism>
<feature type="transmembrane region" description="Helical" evidence="6">
    <location>
        <begin position="160"/>
        <end position="181"/>
    </location>
</feature>
<evidence type="ECO:0000313" key="9">
    <source>
        <dbReference type="Proteomes" id="UP001299220"/>
    </source>
</evidence>
<feature type="domain" description="DUF2179" evidence="7">
    <location>
        <begin position="231"/>
        <end position="285"/>
    </location>
</feature>
<dbReference type="CDD" id="cd16380">
    <property type="entry name" value="YitT_C"/>
    <property type="match status" value="1"/>
</dbReference>
<gene>
    <name evidence="8" type="ORF">JQM67_03930</name>
</gene>
<dbReference type="InterPro" id="IPR051461">
    <property type="entry name" value="UPF0750_membrane"/>
</dbReference>
<reference evidence="8 9" key="1">
    <citation type="submission" date="2020-12" db="EMBL/GenBank/DDBJ databases">
        <title>Whole genome sequences of gut porcine anaerobes.</title>
        <authorList>
            <person name="Kubasova T."/>
            <person name="Jahodarova E."/>
            <person name="Rychlik I."/>
        </authorList>
    </citation>
    <scope>NUCLEOTIDE SEQUENCE [LARGE SCALE GENOMIC DNA]</scope>
    <source>
        <strain evidence="8 9">An867</strain>
    </source>
</reference>